<dbReference type="Proteomes" id="UP000238650">
    <property type="component" value="Unassembled WGS sequence"/>
</dbReference>
<dbReference type="PANTHER" id="PTHR43808:SF9">
    <property type="entry name" value="BLL0789 PROTEIN"/>
    <property type="match status" value="1"/>
</dbReference>
<comment type="cofactor">
    <cofactor evidence="1">
        <name>Zn(2+)</name>
        <dbReference type="ChEBI" id="CHEBI:29105"/>
    </cofactor>
</comment>
<reference evidence="7 8" key="1">
    <citation type="journal article" date="2017" name="New Microbes New Infect">
        <title>Genome sequence of 'Leucobacter massiliensis' sp. nov. isolated from human pharynx after travel to the 2014 Hajj.</title>
        <authorList>
            <person name="Leangapichart T."/>
            <person name="Gautret P."/>
            <person name="Nguyen T.T."/>
            <person name="Armstrong N."/>
            <person name="Rolain J.M."/>
        </authorList>
    </citation>
    <scope>NUCLEOTIDE SEQUENCE [LARGE SCALE GENOMIC DNA]</scope>
    <source>
        <strain evidence="7 8">122RC15</strain>
    </source>
</reference>
<dbReference type="PIRSF" id="PIRSF037238">
    <property type="entry name" value="Carboxypeptidase_G2"/>
    <property type="match status" value="1"/>
</dbReference>
<dbReference type="RefSeq" id="WP_219845070.1">
    <property type="nucleotide sequence ID" value="NZ_MWZD01000012.1"/>
</dbReference>
<evidence type="ECO:0000256" key="4">
    <source>
        <dbReference type="ARBA" id="ARBA00022833"/>
    </source>
</evidence>
<keyword evidence="3" id="KW-0378">Hydrolase</keyword>
<protein>
    <recommendedName>
        <fullName evidence="6">Peptidase M20 dimerisation domain-containing protein</fullName>
    </recommendedName>
</protein>
<dbReference type="PROSITE" id="PS00758">
    <property type="entry name" value="ARGE_DAPE_CPG2_1"/>
    <property type="match status" value="1"/>
</dbReference>
<dbReference type="Pfam" id="PF07687">
    <property type="entry name" value="M20_dimer"/>
    <property type="match status" value="1"/>
</dbReference>
<name>A0A2S9QSA9_9MICO</name>
<dbReference type="AlphaFoldDB" id="A0A2S9QSA9"/>
<dbReference type="SUPFAM" id="SSF53187">
    <property type="entry name" value="Zn-dependent exopeptidases"/>
    <property type="match status" value="1"/>
</dbReference>
<dbReference type="InterPro" id="IPR017150">
    <property type="entry name" value="Pept_M20_glutamate_carboxypep"/>
</dbReference>
<dbReference type="Pfam" id="PF01546">
    <property type="entry name" value="Peptidase_M20"/>
    <property type="match status" value="1"/>
</dbReference>
<dbReference type="CDD" id="cd03885">
    <property type="entry name" value="M20_CPDG2"/>
    <property type="match status" value="1"/>
</dbReference>
<dbReference type="Gene3D" id="3.30.70.360">
    <property type="match status" value="1"/>
</dbReference>
<gene>
    <name evidence="7" type="ORF">B4915_02090</name>
</gene>
<dbReference type="GO" id="GO:0016787">
    <property type="term" value="F:hydrolase activity"/>
    <property type="evidence" value="ECO:0007669"/>
    <property type="project" value="UniProtKB-KW"/>
</dbReference>
<dbReference type="InterPro" id="IPR036264">
    <property type="entry name" value="Bact_exopeptidase_dim_dom"/>
</dbReference>
<comment type="caution">
    <text evidence="7">The sequence shown here is derived from an EMBL/GenBank/DDBJ whole genome shotgun (WGS) entry which is preliminary data.</text>
</comment>
<dbReference type="EMBL" id="MWZD01000012">
    <property type="protein sequence ID" value="PRI12475.1"/>
    <property type="molecule type" value="Genomic_DNA"/>
</dbReference>
<dbReference type="SUPFAM" id="SSF55031">
    <property type="entry name" value="Bacterial exopeptidase dimerisation domain"/>
    <property type="match status" value="1"/>
</dbReference>
<feature type="active site" evidence="5">
    <location>
        <position position="97"/>
    </location>
</feature>
<dbReference type="Gene3D" id="3.40.630.10">
    <property type="entry name" value="Zn peptidases"/>
    <property type="match status" value="1"/>
</dbReference>
<keyword evidence="4" id="KW-0862">Zinc</keyword>
<dbReference type="PANTHER" id="PTHR43808">
    <property type="entry name" value="ACETYLORNITHINE DEACETYLASE"/>
    <property type="match status" value="1"/>
</dbReference>
<evidence type="ECO:0000256" key="1">
    <source>
        <dbReference type="ARBA" id="ARBA00001947"/>
    </source>
</evidence>
<sequence>MDASELLPSLKTSELLRGAETARAAYLEDLAQLVAIDSGSDDPAGVNRVADWVEGRLEAIGFTTERSSDPRGRSGDTLLGRRAGTGRRRILLFAHMDTVFARGEADARPFSIGADGRAHGPGVTDDKAGVVAALHAAAQLIAAGAEEYGELMLAFTPDEETGSAVGGPFLEALAAEADVAFCMECARENGDLVVARKGAIDLELEVYGRAAHSGIEPERGAHAGLEAAHLTVFVQRLADPATGLTANVGVLRSGERTNIVPDRASLRVELRATRSAVLADALARIEARAAAPEVDGTRVETIVTDSCPPLEETPAIARLGNLAVELAGRIGFRTALARTGGVSDGNRVAARGVPTLDGLGPVGGGDHTPGEWLDVASVPQRLALLVELIRACSDPAFPLDAEGELRADAA</sequence>
<dbReference type="InterPro" id="IPR011650">
    <property type="entry name" value="Peptidase_M20_dimer"/>
</dbReference>
<evidence type="ECO:0000256" key="2">
    <source>
        <dbReference type="ARBA" id="ARBA00022723"/>
    </source>
</evidence>
<feature type="domain" description="Peptidase M20 dimerisation" evidence="6">
    <location>
        <begin position="194"/>
        <end position="293"/>
    </location>
</feature>
<keyword evidence="8" id="KW-1185">Reference proteome</keyword>
<evidence type="ECO:0000259" key="6">
    <source>
        <dbReference type="Pfam" id="PF07687"/>
    </source>
</evidence>
<feature type="active site" description="Proton acceptor" evidence="5">
    <location>
        <position position="159"/>
    </location>
</feature>
<evidence type="ECO:0000256" key="3">
    <source>
        <dbReference type="ARBA" id="ARBA00022801"/>
    </source>
</evidence>
<dbReference type="InterPro" id="IPR002933">
    <property type="entry name" value="Peptidase_M20"/>
</dbReference>
<proteinExistence type="predicted"/>
<evidence type="ECO:0000313" key="8">
    <source>
        <dbReference type="Proteomes" id="UP000238650"/>
    </source>
</evidence>
<dbReference type="InterPro" id="IPR050072">
    <property type="entry name" value="Peptidase_M20A"/>
</dbReference>
<organism evidence="7 8">
    <name type="scientific">Leucobacter massiliensis</name>
    <dbReference type="NCBI Taxonomy" id="1686285"/>
    <lineage>
        <taxon>Bacteria</taxon>
        <taxon>Bacillati</taxon>
        <taxon>Actinomycetota</taxon>
        <taxon>Actinomycetes</taxon>
        <taxon>Micrococcales</taxon>
        <taxon>Microbacteriaceae</taxon>
        <taxon>Leucobacter</taxon>
    </lineage>
</organism>
<evidence type="ECO:0000313" key="7">
    <source>
        <dbReference type="EMBL" id="PRI12475.1"/>
    </source>
</evidence>
<dbReference type="GO" id="GO:0046872">
    <property type="term" value="F:metal ion binding"/>
    <property type="evidence" value="ECO:0007669"/>
    <property type="project" value="UniProtKB-KW"/>
</dbReference>
<evidence type="ECO:0000256" key="5">
    <source>
        <dbReference type="PIRSR" id="PIRSR037238-1"/>
    </source>
</evidence>
<accession>A0A2S9QSA9</accession>
<keyword evidence="2" id="KW-0479">Metal-binding</keyword>
<dbReference type="InterPro" id="IPR001261">
    <property type="entry name" value="ArgE/DapE_CS"/>
</dbReference>